<dbReference type="AlphaFoldDB" id="A0A6B1DNY3"/>
<keyword evidence="2 7" id="KW-0813">Transport</keyword>
<evidence type="ECO:0000256" key="2">
    <source>
        <dbReference type="ARBA" id="ARBA00022448"/>
    </source>
</evidence>
<protein>
    <submittedName>
        <fullName evidence="10">Sugar ABC transporter permease</fullName>
    </submittedName>
</protein>
<comment type="similarity">
    <text evidence="7">Belongs to the binding-protein-dependent transport system permease family.</text>
</comment>
<gene>
    <name evidence="10" type="ORF">F4Y08_00405</name>
</gene>
<evidence type="ECO:0000256" key="5">
    <source>
        <dbReference type="ARBA" id="ARBA00022989"/>
    </source>
</evidence>
<evidence type="ECO:0000256" key="7">
    <source>
        <dbReference type="RuleBase" id="RU363032"/>
    </source>
</evidence>
<dbReference type="SUPFAM" id="SSF161098">
    <property type="entry name" value="MetI-like"/>
    <property type="match status" value="1"/>
</dbReference>
<evidence type="ECO:0000256" key="4">
    <source>
        <dbReference type="ARBA" id="ARBA00022692"/>
    </source>
</evidence>
<accession>A0A6B1DNY3</accession>
<evidence type="ECO:0000256" key="6">
    <source>
        <dbReference type="ARBA" id="ARBA00023136"/>
    </source>
</evidence>
<dbReference type="InterPro" id="IPR000515">
    <property type="entry name" value="MetI-like"/>
</dbReference>
<evidence type="ECO:0000313" key="10">
    <source>
        <dbReference type="EMBL" id="MYD88791.1"/>
    </source>
</evidence>
<sequence length="310" mass="34463">MSITTPARGEGRPDRKKGKGFGITRQERAAALFILPLIVLLTVFWIVPSLSSLFFSLTNYSVVSATRWVGPENYLRLVDDWLFWRSLLNSAYFTVGNIPLLLVCGLALAIALNSARLRLRYLYRVVFYLPLVTSSIALSMVWLWLFDPHLGLLNLLLNAAGLPSQPWLQSTKQAMPSIIFMSVWGGVGGTMLIYLAGLQGISEQVYEAAQVDGATPWQSFFHVTLPLLRPVTLYVLVTSIIGSFQIFGPIYAMTQGGPAFATTTIVHQIYINGFRYFNMGYAAAQSWILFLLLLGLSIANLRLMTRGLDV</sequence>
<dbReference type="InterPro" id="IPR035906">
    <property type="entry name" value="MetI-like_sf"/>
</dbReference>
<evidence type="ECO:0000256" key="3">
    <source>
        <dbReference type="ARBA" id="ARBA00022475"/>
    </source>
</evidence>
<feature type="transmembrane region" description="Helical" evidence="7">
    <location>
        <begin position="29"/>
        <end position="47"/>
    </location>
</feature>
<feature type="transmembrane region" description="Helical" evidence="7">
    <location>
        <begin position="174"/>
        <end position="196"/>
    </location>
</feature>
<keyword evidence="6 7" id="KW-0472">Membrane</keyword>
<dbReference type="EMBL" id="VXPY01000003">
    <property type="protein sequence ID" value="MYD88791.1"/>
    <property type="molecule type" value="Genomic_DNA"/>
</dbReference>
<dbReference type="Pfam" id="PF00528">
    <property type="entry name" value="BPD_transp_1"/>
    <property type="match status" value="1"/>
</dbReference>
<reference evidence="10" key="1">
    <citation type="submission" date="2019-09" db="EMBL/GenBank/DDBJ databases">
        <title>Characterisation of the sponge microbiome using genome-centric metagenomics.</title>
        <authorList>
            <person name="Engelberts J.P."/>
            <person name="Robbins S.J."/>
            <person name="De Goeij J.M."/>
            <person name="Aranda M."/>
            <person name="Bell S.C."/>
            <person name="Webster N.S."/>
        </authorList>
    </citation>
    <scope>NUCLEOTIDE SEQUENCE</scope>
    <source>
        <strain evidence="10">SB0662_bin_9</strain>
    </source>
</reference>
<dbReference type="InterPro" id="IPR051393">
    <property type="entry name" value="ABC_transporter_permease"/>
</dbReference>
<evidence type="ECO:0000256" key="8">
    <source>
        <dbReference type="SAM" id="MobiDB-lite"/>
    </source>
</evidence>
<feature type="transmembrane region" description="Helical" evidence="7">
    <location>
        <begin position="284"/>
        <end position="303"/>
    </location>
</feature>
<comment type="caution">
    <text evidence="10">The sequence shown here is derived from an EMBL/GenBank/DDBJ whole genome shotgun (WGS) entry which is preliminary data.</text>
</comment>
<evidence type="ECO:0000259" key="9">
    <source>
        <dbReference type="PROSITE" id="PS50928"/>
    </source>
</evidence>
<keyword evidence="3" id="KW-1003">Cell membrane</keyword>
<keyword evidence="4 7" id="KW-0812">Transmembrane</keyword>
<keyword evidence="5 7" id="KW-1133">Transmembrane helix</keyword>
<dbReference type="PROSITE" id="PS50928">
    <property type="entry name" value="ABC_TM1"/>
    <property type="match status" value="1"/>
</dbReference>
<comment type="subcellular location">
    <subcellularLocation>
        <location evidence="1 7">Cell membrane</location>
        <topology evidence="1 7">Multi-pass membrane protein</topology>
    </subcellularLocation>
</comment>
<feature type="transmembrane region" description="Helical" evidence="7">
    <location>
        <begin position="125"/>
        <end position="145"/>
    </location>
</feature>
<feature type="domain" description="ABC transmembrane type-1" evidence="9">
    <location>
        <begin position="87"/>
        <end position="300"/>
    </location>
</feature>
<dbReference type="GO" id="GO:0055085">
    <property type="term" value="P:transmembrane transport"/>
    <property type="evidence" value="ECO:0007669"/>
    <property type="project" value="InterPro"/>
</dbReference>
<dbReference type="PANTHER" id="PTHR30193:SF37">
    <property type="entry name" value="INNER MEMBRANE ABC TRANSPORTER PERMEASE PROTEIN YCJO"/>
    <property type="match status" value="1"/>
</dbReference>
<feature type="transmembrane region" description="Helical" evidence="7">
    <location>
        <begin position="91"/>
        <end position="113"/>
    </location>
</feature>
<organism evidence="10">
    <name type="scientific">Caldilineaceae bacterium SB0662_bin_9</name>
    <dbReference type="NCBI Taxonomy" id="2605258"/>
    <lineage>
        <taxon>Bacteria</taxon>
        <taxon>Bacillati</taxon>
        <taxon>Chloroflexota</taxon>
        <taxon>Caldilineae</taxon>
        <taxon>Caldilineales</taxon>
        <taxon>Caldilineaceae</taxon>
    </lineage>
</organism>
<evidence type="ECO:0000256" key="1">
    <source>
        <dbReference type="ARBA" id="ARBA00004651"/>
    </source>
</evidence>
<dbReference type="PANTHER" id="PTHR30193">
    <property type="entry name" value="ABC TRANSPORTER PERMEASE PROTEIN"/>
    <property type="match status" value="1"/>
</dbReference>
<dbReference type="Gene3D" id="1.10.3720.10">
    <property type="entry name" value="MetI-like"/>
    <property type="match status" value="1"/>
</dbReference>
<proteinExistence type="inferred from homology"/>
<name>A0A6B1DNY3_9CHLR</name>
<feature type="region of interest" description="Disordered" evidence="8">
    <location>
        <begin position="1"/>
        <end position="20"/>
    </location>
</feature>
<dbReference type="CDD" id="cd06261">
    <property type="entry name" value="TM_PBP2"/>
    <property type="match status" value="1"/>
</dbReference>
<feature type="transmembrane region" description="Helical" evidence="7">
    <location>
        <begin position="231"/>
        <end position="252"/>
    </location>
</feature>
<dbReference type="GO" id="GO:0005886">
    <property type="term" value="C:plasma membrane"/>
    <property type="evidence" value="ECO:0007669"/>
    <property type="project" value="UniProtKB-SubCell"/>
</dbReference>